<evidence type="ECO:0000313" key="2">
    <source>
        <dbReference type="EMBL" id="KZT31724.1"/>
    </source>
</evidence>
<dbReference type="OrthoDB" id="2634326at2759"/>
<name>A0A165X0S1_9AGAM</name>
<evidence type="ECO:0000256" key="1">
    <source>
        <dbReference type="SAM" id="MobiDB-lite"/>
    </source>
</evidence>
<sequence>MDYVPTPQTGLRRLRMRKDGRYGEDDYTKWPQAYIPAFPHLMCIPRGPNGFPPGLSHLHSRGADLLFLNPRLSWCQDVSSSAVKGLYRLRSSWVLAYEECVETIVRRGLWLIEDYHRHVGLVSGCEYLVQTLRKSVATLADLALPQREIFRLVADVQRLGLELVALDSYMSLYEPRIREIFLHSPLEVNRDLIGVFTEHPQVLQDCFRAGIPVWYIRKDDPIRQNPDWVSLTEVTEGVVIQERHDVDGRLHPYPTIFTGRAEDPEFVVSRYRFSREYLEGSSVFSPTYAQPEPRTIQSTAGGRVKHQARSKPFSWPKG</sequence>
<accession>A0A165X0S1</accession>
<gene>
    <name evidence="2" type="ORF">SISSUDRAFT_1067518</name>
</gene>
<dbReference type="Proteomes" id="UP000076798">
    <property type="component" value="Unassembled WGS sequence"/>
</dbReference>
<evidence type="ECO:0000313" key="3">
    <source>
        <dbReference type="Proteomes" id="UP000076798"/>
    </source>
</evidence>
<dbReference type="EMBL" id="KV428479">
    <property type="protein sequence ID" value="KZT31724.1"/>
    <property type="molecule type" value="Genomic_DNA"/>
</dbReference>
<protein>
    <submittedName>
        <fullName evidence="2">Uncharacterized protein</fullName>
    </submittedName>
</protein>
<reference evidence="2 3" key="1">
    <citation type="journal article" date="2016" name="Mol. Biol. Evol.">
        <title>Comparative Genomics of Early-Diverging Mushroom-Forming Fungi Provides Insights into the Origins of Lignocellulose Decay Capabilities.</title>
        <authorList>
            <person name="Nagy L.G."/>
            <person name="Riley R."/>
            <person name="Tritt A."/>
            <person name="Adam C."/>
            <person name="Daum C."/>
            <person name="Floudas D."/>
            <person name="Sun H."/>
            <person name="Yadav J.S."/>
            <person name="Pangilinan J."/>
            <person name="Larsson K.H."/>
            <person name="Matsuura K."/>
            <person name="Barry K."/>
            <person name="Labutti K."/>
            <person name="Kuo R."/>
            <person name="Ohm R.A."/>
            <person name="Bhattacharya S.S."/>
            <person name="Shirouzu T."/>
            <person name="Yoshinaga Y."/>
            <person name="Martin F.M."/>
            <person name="Grigoriev I.V."/>
            <person name="Hibbett D.S."/>
        </authorList>
    </citation>
    <scope>NUCLEOTIDE SEQUENCE [LARGE SCALE GENOMIC DNA]</scope>
    <source>
        <strain evidence="2 3">HHB10207 ss-3</strain>
    </source>
</reference>
<proteinExistence type="predicted"/>
<organism evidence="2 3">
    <name type="scientific">Sistotremastrum suecicum HHB10207 ss-3</name>
    <dbReference type="NCBI Taxonomy" id="1314776"/>
    <lineage>
        <taxon>Eukaryota</taxon>
        <taxon>Fungi</taxon>
        <taxon>Dikarya</taxon>
        <taxon>Basidiomycota</taxon>
        <taxon>Agaricomycotina</taxon>
        <taxon>Agaricomycetes</taxon>
        <taxon>Sistotremastrales</taxon>
        <taxon>Sistotremastraceae</taxon>
        <taxon>Sistotremastrum</taxon>
    </lineage>
</organism>
<keyword evidence="3" id="KW-1185">Reference proteome</keyword>
<feature type="region of interest" description="Disordered" evidence="1">
    <location>
        <begin position="287"/>
        <end position="318"/>
    </location>
</feature>
<dbReference type="AlphaFoldDB" id="A0A165X0S1"/>